<protein>
    <recommendedName>
        <fullName evidence="2">Integrase catalytic domain-containing protein</fullName>
    </recommendedName>
</protein>
<dbReference type="PROSITE" id="PS50994">
    <property type="entry name" value="INTEGRASE"/>
    <property type="match status" value="1"/>
</dbReference>
<dbReference type="InterPro" id="IPR001584">
    <property type="entry name" value="Integrase_cat-core"/>
</dbReference>
<evidence type="ECO:0000259" key="2">
    <source>
        <dbReference type="PROSITE" id="PS50994"/>
    </source>
</evidence>
<keyword evidence="4" id="KW-1185">Reference proteome</keyword>
<feature type="compositionally biased region" description="Low complexity" evidence="1">
    <location>
        <begin position="1"/>
        <end position="30"/>
    </location>
</feature>
<dbReference type="Gene3D" id="3.30.420.10">
    <property type="entry name" value="Ribonuclease H-like superfamily/Ribonuclease H"/>
    <property type="match status" value="1"/>
</dbReference>
<feature type="domain" description="Integrase catalytic" evidence="2">
    <location>
        <begin position="267"/>
        <end position="364"/>
    </location>
</feature>
<feature type="region of interest" description="Disordered" evidence="1">
    <location>
        <begin position="1"/>
        <end position="102"/>
    </location>
</feature>
<dbReference type="OrthoDB" id="2499658at2759"/>
<evidence type="ECO:0000313" key="3">
    <source>
        <dbReference type="EMBL" id="KNC80398.1"/>
    </source>
</evidence>
<feature type="compositionally biased region" description="Basic and acidic residues" evidence="1">
    <location>
        <begin position="60"/>
        <end position="69"/>
    </location>
</feature>
<dbReference type="RefSeq" id="XP_014154300.1">
    <property type="nucleotide sequence ID" value="XM_014298825.1"/>
</dbReference>
<dbReference type="GO" id="GO:0015074">
    <property type="term" value="P:DNA integration"/>
    <property type="evidence" value="ECO:0007669"/>
    <property type="project" value="InterPro"/>
</dbReference>
<dbReference type="InterPro" id="IPR036397">
    <property type="entry name" value="RNaseH_sf"/>
</dbReference>
<name>A0A0L0FWR3_9EUKA</name>
<dbReference type="STRING" id="667725.A0A0L0FWR3"/>
<dbReference type="InterPro" id="IPR012337">
    <property type="entry name" value="RNaseH-like_sf"/>
</dbReference>
<dbReference type="AlphaFoldDB" id="A0A0L0FWR3"/>
<gene>
    <name evidence="3" type="ORF">SARC_07241</name>
</gene>
<evidence type="ECO:0000313" key="4">
    <source>
        <dbReference type="Proteomes" id="UP000054560"/>
    </source>
</evidence>
<dbReference type="EMBL" id="KQ242157">
    <property type="protein sequence ID" value="KNC80398.1"/>
    <property type="molecule type" value="Genomic_DNA"/>
</dbReference>
<dbReference type="Proteomes" id="UP000054560">
    <property type="component" value="Unassembled WGS sequence"/>
</dbReference>
<dbReference type="GeneID" id="25907745"/>
<proteinExistence type="predicted"/>
<reference evidence="3 4" key="1">
    <citation type="submission" date="2011-02" db="EMBL/GenBank/DDBJ databases">
        <title>The Genome Sequence of Sphaeroforma arctica JP610.</title>
        <authorList>
            <consortium name="The Broad Institute Genome Sequencing Platform"/>
            <person name="Russ C."/>
            <person name="Cuomo C."/>
            <person name="Young S.K."/>
            <person name="Zeng Q."/>
            <person name="Gargeya S."/>
            <person name="Alvarado L."/>
            <person name="Berlin A."/>
            <person name="Chapman S.B."/>
            <person name="Chen Z."/>
            <person name="Freedman E."/>
            <person name="Gellesch M."/>
            <person name="Goldberg J."/>
            <person name="Griggs A."/>
            <person name="Gujja S."/>
            <person name="Heilman E."/>
            <person name="Heiman D."/>
            <person name="Howarth C."/>
            <person name="Mehta T."/>
            <person name="Neiman D."/>
            <person name="Pearson M."/>
            <person name="Roberts A."/>
            <person name="Saif S."/>
            <person name="Shea T."/>
            <person name="Shenoy N."/>
            <person name="Sisk P."/>
            <person name="Stolte C."/>
            <person name="Sykes S."/>
            <person name="White J."/>
            <person name="Yandava C."/>
            <person name="Burger G."/>
            <person name="Gray M.W."/>
            <person name="Holland P.W.H."/>
            <person name="King N."/>
            <person name="Lang F.B.F."/>
            <person name="Roger A.J."/>
            <person name="Ruiz-Trillo I."/>
            <person name="Haas B."/>
            <person name="Nusbaum C."/>
            <person name="Birren B."/>
        </authorList>
    </citation>
    <scope>NUCLEOTIDE SEQUENCE [LARGE SCALE GENOMIC DNA]</scope>
    <source>
        <strain evidence="3 4">JP610</strain>
    </source>
</reference>
<accession>A0A0L0FWR3</accession>
<dbReference type="GO" id="GO:0003676">
    <property type="term" value="F:nucleic acid binding"/>
    <property type="evidence" value="ECO:0007669"/>
    <property type="project" value="InterPro"/>
</dbReference>
<organism evidence="3 4">
    <name type="scientific">Sphaeroforma arctica JP610</name>
    <dbReference type="NCBI Taxonomy" id="667725"/>
    <lineage>
        <taxon>Eukaryota</taxon>
        <taxon>Ichthyosporea</taxon>
        <taxon>Ichthyophonida</taxon>
        <taxon>Sphaeroforma</taxon>
    </lineage>
</organism>
<sequence>MAKGTSKGKGAASSKPAKPTEVPEVPVETPSLSGVEPAEDTVGEANSEVDTEDNSEDDLSDPKALEKEVSTAAGRLASVRVSPGSEAQDPSLPPDHVPSNIEDKRRKAGNFMDTNVGDIITPHLKDTPAQIRSEKEEQSDNKPPSDTVKALIPGFANKIIDSTLVNKKIKITDWAKYNFNHGYVSLDLTKVDFTELKCPSRNYVSWRHEAVVIEQVEKWLADGVIEINYQQTPVNLALLAVDQHNSDGSFKKVRIKRYRFAPLGSVTENIPWRRVIIDLVDLPTSEHTSDRYVCHFFDVASRFNLLYPAKDNSMQTVAELCCQVFADHGWPGIMCSDNVSEFCDNVMESLVLVSGICHKKDKHI</sequence>
<feature type="compositionally biased region" description="Acidic residues" evidence="1">
    <location>
        <begin position="37"/>
        <end position="59"/>
    </location>
</feature>
<dbReference type="SUPFAM" id="SSF53098">
    <property type="entry name" value="Ribonuclease H-like"/>
    <property type="match status" value="1"/>
</dbReference>
<evidence type="ECO:0000256" key="1">
    <source>
        <dbReference type="SAM" id="MobiDB-lite"/>
    </source>
</evidence>